<dbReference type="InterPro" id="IPR015943">
    <property type="entry name" value="WD40/YVTN_repeat-like_dom_sf"/>
</dbReference>
<dbReference type="OrthoDB" id="532030at2759"/>
<dbReference type="InterPro" id="IPR001680">
    <property type="entry name" value="WD40_rpt"/>
</dbReference>
<dbReference type="Pfam" id="PF00400">
    <property type="entry name" value="WD40"/>
    <property type="match status" value="1"/>
</dbReference>
<protein>
    <submittedName>
        <fullName evidence="2">Uncharacterized protein</fullName>
    </submittedName>
</protein>
<name>D8U0V7_VOLCA</name>
<dbReference type="KEGG" id="vcn:VOLCADRAFT_62320"/>
<dbReference type="SMART" id="SM00320">
    <property type="entry name" value="WD40"/>
    <property type="match status" value="4"/>
</dbReference>
<feature type="region of interest" description="Disordered" evidence="1">
    <location>
        <begin position="227"/>
        <end position="263"/>
    </location>
</feature>
<dbReference type="PANTHER" id="PTHR32215:SF0">
    <property type="entry name" value="CILIA- AND FLAGELLA-ASSOCIATED PROTEIN 57"/>
    <property type="match status" value="1"/>
</dbReference>
<gene>
    <name evidence="2" type="ORF">VOLCADRAFT_62320</name>
</gene>
<feature type="non-terminal residue" evidence="2">
    <location>
        <position position="1"/>
    </location>
</feature>
<organism evidence="3">
    <name type="scientific">Volvox carteri f. nagariensis</name>
    <dbReference type="NCBI Taxonomy" id="3068"/>
    <lineage>
        <taxon>Eukaryota</taxon>
        <taxon>Viridiplantae</taxon>
        <taxon>Chlorophyta</taxon>
        <taxon>core chlorophytes</taxon>
        <taxon>Chlorophyceae</taxon>
        <taxon>CS clade</taxon>
        <taxon>Chlamydomonadales</taxon>
        <taxon>Volvocaceae</taxon>
        <taxon>Volvox</taxon>
    </lineage>
</organism>
<dbReference type="EMBL" id="GL378349">
    <property type="protein sequence ID" value="EFJ46704.1"/>
    <property type="molecule type" value="Genomic_DNA"/>
</dbReference>
<dbReference type="InterPro" id="IPR011047">
    <property type="entry name" value="Quinoprotein_ADH-like_sf"/>
</dbReference>
<dbReference type="GeneID" id="9628564"/>
<dbReference type="RefSeq" id="XP_002952233.1">
    <property type="nucleotide sequence ID" value="XM_002952187.1"/>
</dbReference>
<accession>D8U0V7</accession>
<sequence>YIFGFRADVKDNVHYAEDGSVVYPAGHNVVLYSPDTRTQRLIPGTLESEGITALCVSSNKKLLAVAERSDKAMISVYDMQTLKRRKVLVSSDAGSKEYVSLSFSGDGKMLIGQGGAPEYNLVLWLWEKSKVASVVKTTNQQGAPMYSCDFSHGDSSLVGVIGQGIFKMFRNADSGLKQANPIIGKRDPSLASCQVGCQRERLLLGMADGEVLLLEVGCMCFPTPPHPTSPPPNSHLPITTRNPEPPISQPPPPPAIPRYPQSSPLQGTDLKAAFSCDNGLPACSIAVYSKGFVVGQDQGVVTIFERDDKEFYRRARAFTIEGNPCKVLNLAISPNEEHLVASLDNNQAYTLMLSNQEIMKHDEMNFEILGTPNHAGPVTGLDVCVRKALIASCCSTDRSVRLWNWVDRTCELHRTFADEIFSIAIHPTGLMILVGFADKLRLMSVLMEDLKTIKELGIKGCRECCFSTGGQYFAAVNGTTISIYNTYTCDNVGNLRGHNGKVRCRVGSSH</sequence>
<proteinExistence type="predicted"/>
<dbReference type="SUPFAM" id="SSF50998">
    <property type="entry name" value="Quinoprotein alcohol dehydrogenase-like"/>
    <property type="match status" value="1"/>
</dbReference>
<dbReference type="eggNOG" id="ENOG502QTIS">
    <property type="taxonomic scope" value="Eukaryota"/>
</dbReference>
<keyword evidence="3" id="KW-1185">Reference proteome</keyword>
<evidence type="ECO:0000313" key="2">
    <source>
        <dbReference type="EMBL" id="EFJ46704.1"/>
    </source>
</evidence>
<evidence type="ECO:0000313" key="3">
    <source>
        <dbReference type="Proteomes" id="UP000001058"/>
    </source>
</evidence>
<reference evidence="2 3" key="1">
    <citation type="journal article" date="2010" name="Science">
        <title>Genomic analysis of organismal complexity in the multicellular green alga Volvox carteri.</title>
        <authorList>
            <person name="Prochnik S.E."/>
            <person name="Umen J."/>
            <person name="Nedelcu A.M."/>
            <person name="Hallmann A."/>
            <person name="Miller S.M."/>
            <person name="Nishii I."/>
            <person name="Ferris P."/>
            <person name="Kuo A."/>
            <person name="Mitros T."/>
            <person name="Fritz-Laylin L.K."/>
            <person name="Hellsten U."/>
            <person name="Chapman J."/>
            <person name="Simakov O."/>
            <person name="Rensing S.A."/>
            <person name="Terry A."/>
            <person name="Pangilinan J."/>
            <person name="Kapitonov V."/>
            <person name="Jurka J."/>
            <person name="Salamov A."/>
            <person name="Shapiro H."/>
            <person name="Schmutz J."/>
            <person name="Grimwood J."/>
            <person name="Lindquist E."/>
            <person name="Lucas S."/>
            <person name="Grigoriev I.V."/>
            <person name="Schmitt R."/>
            <person name="Kirk D."/>
            <person name="Rokhsar D.S."/>
        </authorList>
    </citation>
    <scope>NUCLEOTIDE SEQUENCE [LARGE SCALE GENOMIC DNA]</scope>
    <source>
        <strain evidence="3">f. Nagariensis / Eve</strain>
    </source>
</reference>
<dbReference type="PANTHER" id="PTHR32215">
    <property type="entry name" value="CILIA- AND FLAGELLA-ASSOCIATED PROTEIN 57"/>
    <property type="match status" value="1"/>
</dbReference>
<evidence type="ECO:0000256" key="1">
    <source>
        <dbReference type="SAM" id="MobiDB-lite"/>
    </source>
</evidence>
<feature type="compositionally biased region" description="Pro residues" evidence="1">
    <location>
        <begin position="243"/>
        <end position="257"/>
    </location>
</feature>
<dbReference type="InterPro" id="IPR052993">
    <property type="entry name" value="CFA-57"/>
</dbReference>
<dbReference type="STRING" id="3068.D8U0V7"/>
<dbReference type="Proteomes" id="UP000001058">
    <property type="component" value="Unassembled WGS sequence"/>
</dbReference>
<dbReference type="Gene3D" id="2.130.10.10">
    <property type="entry name" value="YVTN repeat-like/Quinoprotein amine dehydrogenase"/>
    <property type="match status" value="2"/>
</dbReference>
<dbReference type="AlphaFoldDB" id="D8U0V7"/>
<dbReference type="InParanoid" id="D8U0V7"/>